<organism evidence="1 2">
    <name type="scientific">Winogradskyella jejuensis</name>
    <dbReference type="NCBI Taxonomy" id="1089305"/>
    <lineage>
        <taxon>Bacteria</taxon>
        <taxon>Pseudomonadati</taxon>
        <taxon>Bacteroidota</taxon>
        <taxon>Flavobacteriia</taxon>
        <taxon>Flavobacteriales</taxon>
        <taxon>Flavobacteriaceae</taxon>
        <taxon>Winogradskyella</taxon>
    </lineage>
</organism>
<dbReference type="Gene3D" id="3.60.10.10">
    <property type="entry name" value="Endonuclease/exonuclease/phosphatase"/>
    <property type="match status" value="1"/>
</dbReference>
<dbReference type="STRING" id="1089305.SAMN05444148_0368"/>
<dbReference type="SUPFAM" id="SSF56219">
    <property type="entry name" value="DNase I-like"/>
    <property type="match status" value="1"/>
</dbReference>
<reference evidence="2" key="1">
    <citation type="submission" date="2016-11" db="EMBL/GenBank/DDBJ databases">
        <authorList>
            <person name="Varghese N."/>
            <person name="Submissions S."/>
        </authorList>
    </citation>
    <scope>NUCLEOTIDE SEQUENCE [LARGE SCALE GENOMIC DNA]</scope>
    <source>
        <strain evidence="2">DSM 25330</strain>
    </source>
</reference>
<dbReference type="OrthoDB" id="1398885at2"/>
<dbReference type="RefSeq" id="WP_143185551.1">
    <property type="nucleotide sequence ID" value="NZ_FQWS01000001.1"/>
</dbReference>
<dbReference type="EMBL" id="FQWS01000001">
    <property type="protein sequence ID" value="SHG53581.1"/>
    <property type="molecule type" value="Genomic_DNA"/>
</dbReference>
<evidence type="ECO:0000313" key="2">
    <source>
        <dbReference type="Proteomes" id="UP000184522"/>
    </source>
</evidence>
<dbReference type="AlphaFoldDB" id="A0A1M5KLG0"/>
<dbReference type="InterPro" id="IPR036691">
    <property type="entry name" value="Endo/exonu/phosph_ase_sf"/>
</dbReference>
<evidence type="ECO:0000313" key="1">
    <source>
        <dbReference type="EMBL" id="SHG53581.1"/>
    </source>
</evidence>
<evidence type="ECO:0008006" key="3">
    <source>
        <dbReference type="Google" id="ProtNLM"/>
    </source>
</evidence>
<sequence length="371" mass="42496">MKIATYNIQNLFHRDKSLMKQSISKSMSDWITELDTLMRKPKTNVPEQDRIRELSFLIGFEKTSQRPYAVMRRKAGLLYMKGIHHSVETKASELTNWNGWITLQTLPIKPLATKHKAQVIADVNADILLLHEVEDRSSLEEFNQIILPELKCKPYTQSFVIQSNDMKGLETAILLRDGYLLQSVKTYLIGGYSDAFQHLLEFEITTPTSQKIWVLGIYLAKQDVDLKTADVIRKSQVKNIASIYEKLTTEGKENVIITGTFNAPSYCDSLSPLVQQTDVKDITKHLSFEVDIDEGDDATYFRLGAYRLGVNIKQKDYMLLSPALYKKMTDSGLNRKAVWPVKRPQWTIYKSITNKTLAASEHPVVWGRMEI</sequence>
<name>A0A1M5KLG0_9FLAO</name>
<protein>
    <recommendedName>
        <fullName evidence="3">Endonuclease/Exonuclease/phosphatase family protein</fullName>
    </recommendedName>
</protein>
<gene>
    <name evidence="1" type="ORF">SAMN05444148_0368</name>
</gene>
<proteinExistence type="predicted"/>
<dbReference type="Proteomes" id="UP000184522">
    <property type="component" value="Unassembled WGS sequence"/>
</dbReference>
<accession>A0A1M5KLG0</accession>
<keyword evidence="2" id="KW-1185">Reference proteome</keyword>